<sequence>MIRAVSGLAHNSSATNAVELAQSYGSWSGIRTNHVLDQDGRLFDENGSSRGLSTKEDLELLIELRKLSDLVIVDAATARSEQYRKISSSHLAIVSASGRFDGIPAVQAHGGVTLFSPLIPPTNRESTIEHVLVPSDDPFRGLLSWAESKQLKSLLLESGPTLTRLAFKSNSVRQSAITITPEVPPGVKLEDLNPFSNRGSLISVAASDDATFTLWSY</sequence>
<accession>A0A6J6D514</accession>
<protein>
    <submittedName>
        <fullName evidence="1">Unannotated protein</fullName>
    </submittedName>
</protein>
<dbReference type="Gene3D" id="3.40.430.10">
    <property type="entry name" value="Dihydrofolate Reductase, subunit A"/>
    <property type="match status" value="1"/>
</dbReference>
<organism evidence="1">
    <name type="scientific">freshwater metagenome</name>
    <dbReference type="NCBI Taxonomy" id="449393"/>
    <lineage>
        <taxon>unclassified sequences</taxon>
        <taxon>metagenomes</taxon>
        <taxon>ecological metagenomes</taxon>
    </lineage>
</organism>
<gene>
    <name evidence="1" type="ORF">UFOPK1537_00658</name>
</gene>
<evidence type="ECO:0000313" key="1">
    <source>
        <dbReference type="EMBL" id="CAB4556788.1"/>
    </source>
</evidence>
<dbReference type="SUPFAM" id="SSF53597">
    <property type="entry name" value="Dihydrofolate reductase-like"/>
    <property type="match status" value="1"/>
</dbReference>
<dbReference type="AlphaFoldDB" id="A0A6J6D514"/>
<reference evidence="1" key="1">
    <citation type="submission" date="2020-05" db="EMBL/GenBank/DDBJ databases">
        <authorList>
            <person name="Chiriac C."/>
            <person name="Salcher M."/>
            <person name="Ghai R."/>
            <person name="Kavagutti S V."/>
        </authorList>
    </citation>
    <scope>NUCLEOTIDE SEQUENCE</scope>
</reference>
<dbReference type="InterPro" id="IPR024072">
    <property type="entry name" value="DHFR-like_dom_sf"/>
</dbReference>
<dbReference type="EMBL" id="CAEZSX010000099">
    <property type="protein sequence ID" value="CAB4556788.1"/>
    <property type="molecule type" value="Genomic_DNA"/>
</dbReference>
<proteinExistence type="predicted"/>
<name>A0A6J6D514_9ZZZZ</name>